<sequence>MYKSVRKPRLTASYNALTNRVSLYLTQQLQVKSLIQQISILKMWIN</sequence>
<protein>
    <submittedName>
        <fullName evidence="1">Uncharacterized protein</fullName>
    </submittedName>
</protein>
<dbReference type="EMBL" id="CAJJDP010000133">
    <property type="protein sequence ID" value="CAD8204425.1"/>
    <property type="molecule type" value="Genomic_DNA"/>
</dbReference>
<keyword evidence="2" id="KW-1185">Reference proteome</keyword>
<dbReference type="Proteomes" id="UP000683925">
    <property type="component" value="Unassembled WGS sequence"/>
</dbReference>
<dbReference type="AlphaFoldDB" id="A0A8S1XTK4"/>
<name>A0A8S1XTK4_PAROT</name>
<evidence type="ECO:0000313" key="1">
    <source>
        <dbReference type="EMBL" id="CAD8204425.1"/>
    </source>
</evidence>
<organism evidence="1 2">
    <name type="scientific">Paramecium octaurelia</name>
    <dbReference type="NCBI Taxonomy" id="43137"/>
    <lineage>
        <taxon>Eukaryota</taxon>
        <taxon>Sar</taxon>
        <taxon>Alveolata</taxon>
        <taxon>Ciliophora</taxon>
        <taxon>Intramacronucleata</taxon>
        <taxon>Oligohymenophorea</taxon>
        <taxon>Peniculida</taxon>
        <taxon>Parameciidae</taxon>
        <taxon>Paramecium</taxon>
    </lineage>
</organism>
<accession>A0A8S1XTK4</accession>
<evidence type="ECO:0000313" key="2">
    <source>
        <dbReference type="Proteomes" id="UP000683925"/>
    </source>
</evidence>
<proteinExistence type="predicted"/>
<comment type="caution">
    <text evidence="1">The sequence shown here is derived from an EMBL/GenBank/DDBJ whole genome shotgun (WGS) entry which is preliminary data.</text>
</comment>
<gene>
    <name evidence="1" type="ORF">POCTA_138.1.T1320151</name>
</gene>
<reference evidence="1" key="1">
    <citation type="submission" date="2021-01" db="EMBL/GenBank/DDBJ databases">
        <authorList>
            <consortium name="Genoscope - CEA"/>
            <person name="William W."/>
        </authorList>
    </citation>
    <scope>NUCLEOTIDE SEQUENCE</scope>
</reference>